<comment type="caution">
    <text evidence="2">The sequence shown here is derived from an EMBL/GenBank/DDBJ whole genome shotgun (WGS) entry which is preliminary data.</text>
</comment>
<evidence type="ECO:0000313" key="2">
    <source>
        <dbReference type="EMBL" id="MFC5001901.1"/>
    </source>
</evidence>
<sequence length="497" mass="54245">MTRLRRTTSVHPRPAIAGGEIHTNGAMLPINSLQVVGRSHPGRFASHREVGALPRRPDSVIVPNTRLADGRRRLASPVRPGQRMSRVELADAVNAGLDRLYPGRILTAHYVDARWVGKLERGEHRWPSDERRAALRAALRCHSDADLGLYSPRHSEAASNGNELDESRRDLLRCIAAVAAASGLLGGSILQQRQLGTADVERLGAVLALYRSLDYEVGGGALADELNRFAASSATLLEHRMSESIAPSLFATVAAVQQLAGWTAFDAGRHASAEQHFLTAERTAAEDRQLTARIRYCRARQLQHLRRNRAALHVLTQTIHQLDPATTPGVTAMLLGAQAASQAALGDQHAALTTLGQAQSAFDRRRTDEEPDWMRFYDHGELLAQYGRVYRDLARRDPRHGGHAVDRTSAAIAAFGSQNVRSMVLNEVGLISALFLAGEPEHAVALGERMLVPANRLTSRRVTDRVTNLRRDAAAYQRIPVVAAFINALPRPSGTPA</sequence>
<dbReference type="SUPFAM" id="SSF48452">
    <property type="entry name" value="TPR-like"/>
    <property type="match status" value="1"/>
</dbReference>
<protein>
    <recommendedName>
        <fullName evidence="4">Transcriptional regulator</fullName>
    </recommendedName>
</protein>
<evidence type="ECO:0008006" key="4">
    <source>
        <dbReference type="Google" id="ProtNLM"/>
    </source>
</evidence>
<name>A0ABV9VZU4_9ACTN</name>
<reference evidence="3" key="1">
    <citation type="journal article" date="2019" name="Int. J. Syst. Evol. Microbiol.">
        <title>The Global Catalogue of Microorganisms (GCM) 10K type strain sequencing project: providing services to taxonomists for standard genome sequencing and annotation.</title>
        <authorList>
            <consortium name="The Broad Institute Genomics Platform"/>
            <consortium name="The Broad Institute Genome Sequencing Center for Infectious Disease"/>
            <person name="Wu L."/>
            <person name="Ma J."/>
        </authorList>
    </citation>
    <scope>NUCLEOTIDE SEQUENCE [LARGE SCALE GENOMIC DNA]</scope>
    <source>
        <strain evidence="3">CGMCC 4.7152</strain>
    </source>
</reference>
<dbReference type="InterPro" id="IPR011990">
    <property type="entry name" value="TPR-like_helical_dom_sf"/>
</dbReference>
<dbReference type="EMBL" id="JBHSIU010000041">
    <property type="protein sequence ID" value="MFC5001901.1"/>
    <property type="molecule type" value="Genomic_DNA"/>
</dbReference>
<organism evidence="2 3">
    <name type="scientific">Dactylosporangium cerinum</name>
    <dbReference type="NCBI Taxonomy" id="1434730"/>
    <lineage>
        <taxon>Bacteria</taxon>
        <taxon>Bacillati</taxon>
        <taxon>Actinomycetota</taxon>
        <taxon>Actinomycetes</taxon>
        <taxon>Micromonosporales</taxon>
        <taxon>Micromonosporaceae</taxon>
        <taxon>Dactylosporangium</taxon>
    </lineage>
</organism>
<keyword evidence="3" id="KW-1185">Reference proteome</keyword>
<evidence type="ECO:0000256" key="1">
    <source>
        <dbReference type="SAM" id="MobiDB-lite"/>
    </source>
</evidence>
<dbReference type="RefSeq" id="WP_380119482.1">
    <property type="nucleotide sequence ID" value="NZ_JBHSIU010000041.1"/>
</dbReference>
<gene>
    <name evidence="2" type="ORF">ACFPIJ_29200</name>
</gene>
<accession>A0ABV9VZU4</accession>
<dbReference type="Proteomes" id="UP001595912">
    <property type="component" value="Unassembled WGS sequence"/>
</dbReference>
<evidence type="ECO:0000313" key="3">
    <source>
        <dbReference type="Proteomes" id="UP001595912"/>
    </source>
</evidence>
<proteinExistence type="predicted"/>
<feature type="region of interest" description="Disordered" evidence="1">
    <location>
        <begin position="1"/>
        <end position="20"/>
    </location>
</feature>